<evidence type="ECO:0000259" key="1">
    <source>
        <dbReference type="PROSITE" id="PS50181"/>
    </source>
</evidence>
<dbReference type="InterPro" id="IPR006566">
    <property type="entry name" value="FBD"/>
</dbReference>
<dbReference type="PANTHER" id="PTHR31293:SF12">
    <property type="entry name" value="RNI-LIKE SUPERFAMILY PROTEIN"/>
    <property type="match status" value="1"/>
</dbReference>
<dbReference type="OrthoDB" id="612216at2759"/>
<dbReference type="InterPro" id="IPR055294">
    <property type="entry name" value="FBL60-like"/>
</dbReference>
<dbReference type="AlphaFoldDB" id="A0A5S9Y4E4"/>
<gene>
    <name evidence="2" type="ORF">C24_LOCUS22224</name>
</gene>
<dbReference type="SMART" id="SM00579">
    <property type="entry name" value="FBD"/>
    <property type="match status" value="1"/>
</dbReference>
<dbReference type="InterPro" id="IPR032675">
    <property type="entry name" value="LRR_dom_sf"/>
</dbReference>
<sequence length="440" mass="50618">MDRFSNLPDDVIYHIVSFLSAKEATCLKFVSKNFQNLVTIKRNVVFHHWESFKNFVDGLLAEPASYRIKRFSLKLVSMDFAQYKIVNDCLCNVLKRGVLDLELDINVKEDYILPSDVSTCKTVVRLKLGCGFVIDILPKNALLPALKTLVLDSVRFYASDGCAFTRLLSASPVLEELVIDRLNWEHWKGSHFVSSPTLKRLTLRRKEWEPEPETWTDFESVSFDTPSLAYLKYKDVIPYGYPIVNLNSIVEARLTLPREVEYDYWLNRSADPSNLIRGLKNVEILSIKVLHTMDLLFYNFKEAVPVFENLIHLSVTSEADFCWDPLQILLEKSPNLKTLTIEGPLHYNFYEKLDLEAVCECLLGYSFLLSCPIKVLKITEFVGDIGEIVQMKHVLGKLPCLELLEVHVQARRDDKKLQIMADLLMLPRTSSKCKVKVHFS</sequence>
<evidence type="ECO:0000313" key="3">
    <source>
        <dbReference type="Proteomes" id="UP000434276"/>
    </source>
</evidence>
<dbReference type="Proteomes" id="UP000434276">
    <property type="component" value="Unassembled WGS sequence"/>
</dbReference>
<dbReference type="InterPro" id="IPR055411">
    <property type="entry name" value="LRR_FXL15/At3g58940/PEG3-like"/>
</dbReference>
<dbReference type="InterPro" id="IPR001810">
    <property type="entry name" value="F-box_dom"/>
</dbReference>
<dbReference type="Gene3D" id="1.20.1280.50">
    <property type="match status" value="1"/>
</dbReference>
<dbReference type="InterPro" id="IPR036047">
    <property type="entry name" value="F-box-like_dom_sf"/>
</dbReference>
<dbReference type="PANTHER" id="PTHR31293">
    <property type="entry name" value="RNI-LIKE SUPERFAMILY PROTEIN"/>
    <property type="match status" value="1"/>
</dbReference>
<organism evidence="2 3">
    <name type="scientific">Arabidopsis thaliana</name>
    <name type="common">Mouse-ear cress</name>
    <dbReference type="NCBI Taxonomy" id="3702"/>
    <lineage>
        <taxon>Eukaryota</taxon>
        <taxon>Viridiplantae</taxon>
        <taxon>Streptophyta</taxon>
        <taxon>Embryophyta</taxon>
        <taxon>Tracheophyta</taxon>
        <taxon>Spermatophyta</taxon>
        <taxon>Magnoliopsida</taxon>
        <taxon>eudicotyledons</taxon>
        <taxon>Gunneridae</taxon>
        <taxon>Pentapetalae</taxon>
        <taxon>rosids</taxon>
        <taxon>malvids</taxon>
        <taxon>Brassicales</taxon>
        <taxon>Brassicaceae</taxon>
        <taxon>Camelineae</taxon>
        <taxon>Arabidopsis</taxon>
    </lineage>
</organism>
<dbReference type="Pfam" id="PF24758">
    <property type="entry name" value="LRR_At5g56370"/>
    <property type="match status" value="1"/>
</dbReference>
<dbReference type="ExpressionAtlas" id="A0A5S9Y4E4">
    <property type="expression patterns" value="baseline"/>
</dbReference>
<dbReference type="PROSITE" id="PS50181">
    <property type="entry name" value="FBOX"/>
    <property type="match status" value="1"/>
</dbReference>
<dbReference type="SUPFAM" id="SSF52047">
    <property type="entry name" value="RNI-like"/>
    <property type="match status" value="1"/>
</dbReference>
<reference evidence="2 3" key="1">
    <citation type="submission" date="2019-12" db="EMBL/GenBank/DDBJ databases">
        <authorList>
            <person name="Jiao W.-B."/>
            <person name="Schneeberger K."/>
        </authorList>
    </citation>
    <scope>NUCLEOTIDE SEQUENCE [LARGE SCALE GENOMIC DNA]</scope>
    <source>
        <strain evidence="3">cv. C24</strain>
    </source>
</reference>
<evidence type="ECO:0000313" key="2">
    <source>
        <dbReference type="EMBL" id="CAA0402807.1"/>
    </source>
</evidence>
<dbReference type="Pfam" id="PF00646">
    <property type="entry name" value="F-box"/>
    <property type="match status" value="1"/>
</dbReference>
<feature type="domain" description="F-box" evidence="1">
    <location>
        <begin position="1"/>
        <end position="52"/>
    </location>
</feature>
<dbReference type="SMART" id="SM00256">
    <property type="entry name" value="FBOX"/>
    <property type="match status" value="1"/>
</dbReference>
<protein>
    <recommendedName>
        <fullName evidence="1">F-box domain-containing protein</fullName>
    </recommendedName>
</protein>
<dbReference type="SUPFAM" id="SSF81383">
    <property type="entry name" value="F-box domain"/>
    <property type="match status" value="1"/>
</dbReference>
<proteinExistence type="predicted"/>
<dbReference type="EMBL" id="CACSHJ010000096">
    <property type="protein sequence ID" value="CAA0402807.1"/>
    <property type="molecule type" value="Genomic_DNA"/>
</dbReference>
<accession>A0A5S9Y4E4</accession>
<dbReference type="Gene3D" id="3.80.10.10">
    <property type="entry name" value="Ribonuclease Inhibitor"/>
    <property type="match status" value="1"/>
</dbReference>
<name>A0A5S9Y4E4_ARATH</name>